<proteinExistence type="predicted"/>
<accession>A0ABU8DVF6</accession>
<dbReference type="EMBL" id="JBAPLU010000014">
    <property type="protein sequence ID" value="MEI4272825.1"/>
    <property type="molecule type" value="Genomic_DNA"/>
</dbReference>
<name>A0ABU8DVF6_9ACTN</name>
<keyword evidence="5" id="KW-0812">Transmembrane</keyword>
<keyword evidence="9" id="KW-1185">Reference proteome</keyword>
<keyword evidence="5" id="KW-1133">Transmembrane helix</keyword>
<feature type="transmembrane region" description="Helical" evidence="5">
    <location>
        <begin position="238"/>
        <end position="258"/>
    </location>
</feature>
<gene>
    <name evidence="8" type="ORF">TEK04_13935</name>
</gene>
<feature type="domain" description="Gram-positive cocci surface proteins LPxTG" evidence="7">
    <location>
        <begin position="231"/>
        <end position="264"/>
    </location>
</feature>
<feature type="chain" id="PRO_5047377689" evidence="6">
    <location>
        <begin position="27"/>
        <end position="264"/>
    </location>
</feature>
<keyword evidence="3 6" id="KW-0732">Signal</keyword>
<evidence type="ECO:0000256" key="4">
    <source>
        <dbReference type="ARBA" id="ARBA00023088"/>
    </source>
</evidence>
<evidence type="ECO:0000256" key="2">
    <source>
        <dbReference type="ARBA" id="ARBA00022525"/>
    </source>
</evidence>
<keyword evidence="2" id="KW-0964">Secreted</keyword>
<dbReference type="RefSeq" id="WP_336404950.1">
    <property type="nucleotide sequence ID" value="NZ_JBAPLU010000014.1"/>
</dbReference>
<comment type="caution">
    <text evidence="8">The sequence shown here is derived from an EMBL/GenBank/DDBJ whole genome shotgun (WGS) entry which is preliminary data.</text>
</comment>
<keyword evidence="4" id="KW-0572">Peptidoglycan-anchor</keyword>
<feature type="signal peptide" evidence="6">
    <location>
        <begin position="1"/>
        <end position="26"/>
    </location>
</feature>
<reference evidence="8 9" key="1">
    <citation type="submission" date="2024-03" db="EMBL/GenBank/DDBJ databases">
        <title>Draft genome sequence of Klenkia sp. LSe6-5.</title>
        <authorList>
            <person name="Duangmal K."/>
            <person name="Chantavorakit T."/>
        </authorList>
    </citation>
    <scope>NUCLEOTIDE SEQUENCE [LARGE SCALE GENOMIC DNA]</scope>
    <source>
        <strain evidence="8 9">LSe6-5</strain>
    </source>
</reference>
<dbReference type="NCBIfam" id="TIGR01167">
    <property type="entry name" value="LPXTG_anchor"/>
    <property type="match status" value="1"/>
</dbReference>
<evidence type="ECO:0000259" key="7">
    <source>
        <dbReference type="PROSITE" id="PS50847"/>
    </source>
</evidence>
<evidence type="ECO:0000256" key="1">
    <source>
        <dbReference type="ARBA" id="ARBA00022512"/>
    </source>
</evidence>
<evidence type="ECO:0000256" key="5">
    <source>
        <dbReference type="SAM" id="Phobius"/>
    </source>
</evidence>
<keyword evidence="5" id="KW-0472">Membrane</keyword>
<keyword evidence="1" id="KW-0134">Cell wall</keyword>
<protein>
    <submittedName>
        <fullName evidence="8">LPXTG cell wall anchor domain-containing protein</fullName>
    </submittedName>
</protein>
<evidence type="ECO:0000313" key="9">
    <source>
        <dbReference type="Proteomes" id="UP001361570"/>
    </source>
</evidence>
<organism evidence="8 9">
    <name type="scientific">Klenkia sesuvii</name>
    <dbReference type="NCBI Taxonomy" id="3103137"/>
    <lineage>
        <taxon>Bacteria</taxon>
        <taxon>Bacillati</taxon>
        <taxon>Actinomycetota</taxon>
        <taxon>Actinomycetes</taxon>
        <taxon>Geodermatophilales</taxon>
        <taxon>Geodermatophilaceae</taxon>
        <taxon>Klenkia</taxon>
    </lineage>
</organism>
<evidence type="ECO:0000256" key="3">
    <source>
        <dbReference type="ARBA" id="ARBA00022729"/>
    </source>
</evidence>
<dbReference type="InterPro" id="IPR019931">
    <property type="entry name" value="LPXTG_anchor"/>
</dbReference>
<sequence length="264" mass="27188">MRVRHLAVVGAAVVAAWAGGTGIAQAGTETEGEPTCSDLVLASVTEDGSEDDPCGYPLPDDCEFIPLFAAGEGEGDVLPEFPCGDDISLDVKGDCEDPETFTFIVNATGLNPNSRYEMLLFSDPDASDADVIFPFRADEDGDVTDFEYTDTESEGEFDFPAGAFTLYWEAGGQFEGAYPTYGVTDVAECEPVTTEPVVEVPPTTTPVTPAPVAAPVHVAPVAAPAAHPAVLANTGSPVTSAALLGGGLLLAGAGALVATRRRAS</sequence>
<evidence type="ECO:0000313" key="8">
    <source>
        <dbReference type="EMBL" id="MEI4272825.1"/>
    </source>
</evidence>
<evidence type="ECO:0000256" key="6">
    <source>
        <dbReference type="SAM" id="SignalP"/>
    </source>
</evidence>
<dbReference type="Proteomes" id="UP001361570">
    <property type="component" value="Unassembled WGS sequence"/>
</dbReference>
<dbReference type="PROSITE" id="PS50847">
    <property type="entry name" value="GRAM_POS_ANCHORING"/>
    <property type="match status" value="1"/>
</dbReference>